<evidence type="ECO:0000313" key="1">
    <source>
        <dbReference type="EMBL" id="SEA10261.1"/>
    </source>
</evidence>
<dbReference type="Proteomes" id="UP000182257">
    <property type="component" value="Unassembled WGS sequence"/>
</dbReference>
<evidence type="ECO:0000313" key="2">
    <source>
        <dbReference type="Proteomes" id="UP000182257"/>
    </source>
</evidence>
<reference evidence="1 2" key="1">
    <citation type="submission" date="2016-10" db="EMBL/GenBank/DDBJ databases">
        <authorList>
            <person name="de Groot N.N."/>
        </authorList>
    </citation>
    <scope>NUCLEOTIDE SEQUENCE [LARGE SCALE GENOMIC DNA]</scope>
    <source>
        <strain evidence="1 2">D31d</strain>
    </source>
</reference>
<sequence>MKKNERFVITINRELGSGGRTVGRILAEKLSVPYYDKVLSKALEEKFDLSHRQIEDLKGKNRSWWEEIKRVLVLGEGAANSSEYYDEDNNRFVTSEAVLKAEREILQNIASEESCVIAGRSAFFAMNENPNHLSVLIQASMDHRLKRVMAKQGLTEKEAKKVIKMVDETREEYMKNNAHTSRYDTRNYDLVIRMDGKTEEEAANVILAYIG</sequence>
<protein>
    <submittedName>
        <fullName evidence="1">Cytidylate kinase</fullName>
    </submittedName>
</protein>
<organism evidence="1 2">
    <name type="scientific">Xylanibacter ruminicola</name>
    <name type="common">Prevotella ruminicola</name>
    <dbReference type="NCBI Taxonomy" id="839"/>
    <lineage>
        <taxon>Bacteria</taxon>
        <taxon>Pseudomonadati</taxon>
        <taxon>Bacteroidota</taxon>
        <taxon>Bacteroidia</taxon>
        <taxon>Bacteroidales</taxon>
        <taxon>Prevotellaceae</taxon>
        <taxon>Xylanibacter</taxon>
    </lineage>
</organism>
<dbReference type="GO" id="GO:0016301">
    <property type="term" value="F:kinase activity"/>
    <property type="evidence" value="ECO:0007669"/>
    <property type="project" value="UniProtKB-KW"/>
</dbReference>
<dbReference type="InterPro" id="IPR027417">
    <property type="entry name" value="P-loop_NTPase"/>
</dbReference>
<name>A0A1H3YGN0_XYLRU</name>
<dbReference type="SUPFAM" id="SSF52540">
    <property type="entry name" value="P-loop containing nucleoside triphosphate hydrolases"/>
    <property type="match status" value="1"/>
</dbReference>
<proteinExistence type="predicted"/>
<dbReference type="RefSeq" id="WP_074760198.1">
    <property type="nucleotide sequence ID" value="NZ_FNRF01000001.1"/>
</dbReference>
<dbReference type="EMBL" id="FNRF01000001">
    <property type="protein sequence ID" value="SEA10261.1"/>
    <property type="molecule type" value="Genomic_DNA"/>
</dbReference>
<gene>
    <name evidence="1" type="ORF">SAMN05216462_0631</name>
</gene>
<keyword evidence="1" id="KW-0808">Transferase</keyword>
<dbReference type="OrthoDB" id="9781180at2"/>
<dbReference type="AlphaFoldDB" id="A0A1H3YGN0"/>
<dbReference type="Gene3D" id="3.40.50.300">
    <property type="entry name" value="P-loop containing nucleotide triphosphate hydrolases"/>
    <property type="match status" value="1"/>
</dbReference>
<accession>A0A1H3YGN0</accession>
<keyword evidence="1" id="KW-0418">Kinase</keyword>
<dbReference type="Pfam" id="PF13189">
    <property type="entry name" value="Cytidylate_kin2"/>
    <property type="match status" value="1"/>
</dbReference>